<comment type="caution">
    <text evidence="2">The sequence shown here is derived from an EMBL/GenBank/DDBJ whole genome shotgun (WGS) entry which is preliminary data.</text>
</comment>
<proteinExistence type="predicted"/>
<dbReference type="OrthoDB" id="723791at2759"/>
<reference evidence="2" key="1">
    <citation type="submission" date="2022-04" db="EMBL/GenBank/DDBJ databases">
        <title>Carnegiea gigantea Genome sequencing and assembly v2.</title>
        <authorList>
            <person name="Copetti D."/>
            <person name="Sanderson M.J."/>
            <person name="Burquez A."/>
            <person name="Wojciechowski M.F."/>
        </authorList>
    </citation>
    <scope>NUCLEOTIDE SEQUENCE</scope>
    <source>
        <strain evidence="2">SGP5-SGP5p</strain>
        <tissue evidence="2">Aerial part</tissue>
    </source>
</reference>
<feature type="region of interest" description="Disordered" evidence="1">
    <location>
        <begin position="144"/>
        <end position="181"/>
    </location>
</feature>
<keyword evidence="3" id="KW-1185">Reference proteome</keyword>
<protein>
    <submittedName>
        <fullName evidence="2">Uncharacterized protein</fullName>
    </submittedName>
</protein>
<dbReference type="Proteomes" id="UP001153076">
    <property type="component" value="Unassembled WGS sequence"/>
</dbReference>
<evidence type="ECO:0000256" key="1">
    <source>
        <dbReference type="SAM" id="MobiDB-lite"/>
    </source>
</evidence>
<accession>A0A9Q1KBZ8</accession>
<sequence length="181" mass="20988">MEDVRGLGEYAWAEAVWRILVETVKEMQQKLEGPVLDIQMNGFSLLVQFYEYTTRFAKHDNGRFPWLTSWDSMDHGRRYDALELVAGIKEFKVEQIFQLLTCVRAPEQAPEELCAEKEKHIDTERKLQFWMTHAKELEARLNTSKAHVHHPDAGLQPRSGAVSCRVERGRNVPNNRAHSRG</sequence>
<feature type="compositionally biased region" description="Polar residues" evidence="1">
    <location>
        <begin position="172"/>
        <end position="181"/>
    </location>
</feature>
<evidence type="ECO:0000313" key="3">
    <source>
        <dbReference type="Proteomes" id="UP001153076"/>
    </source>
</evidence>
<dbReference type="AlphaFoldDB" id="A0A9Q1KBZ8"/>
<gene>
    <name evidence="2" type="ORF">Cgig2_013611</name>
</gene>
<organism evidence="2 3">
    <name type="scientific">Carnegiea gigantea</name>
    <dbReference type="NCBI Taxonomy" id="171969"/>
    <lineage>
        <taxon>Eukaryota</taxon>
        <taxon>Viridiplantae</taxon>
        <taxon>Streptophyta</taxon>
        <taxon>Embryophyta</taxon>
        <taxon>Tracheophyta</taxon>
        <taxon>Spermatophyta</taxon>
        <taxon>Magnoliopsida</taxon>
        <taxon>eudicotyledons</taxon>
        <taxon>Gunneridae</taxon>
        <taxon>Pentapetalae</taxon>
        <taxon>Caryophyllales</taxon>
        <taxon>Cactineae</taxon>
        <taxon>Cactaceae</taxon>
        <taxon>Cactoideae</taxon>
        <taxon>Echinocereeae</taxon>
        <taxon>Carnegiea</taxon>
    </lineage>
</organism>
<name>A0A9Q1KBZ8_9CARY</name>
<evidence type="ECO:0000313" key="2">
    <source>
        <dbReference type="EMBL" id="KAJ8440452.1"/>
    </source>
</evidence>
<dbReference type="EMBL" id="JAKOGI010000189">
    <property type="protein sequence ID" value="KAJ8440452.1"/>
    <property type="molecule type" value="Genomic_DNA"/>
</dbReference>